<dbReference type="EMBL" id="MWPX01000011">
    <property type="protein sequence ID" value="OUM48610.1"/>
    <property type="molecule type" value="Genomic_DNA"/>
</dbReference>
<evidence type="ECO:0000313" key="2">
    <source>
        <dbReference type="EMBL" id="OUM48610.1"/>
    </source>
</evidence>
<evidence type="ECO:0000313" key="3">
    <source>
        <dbReference type="Proteomes" id="UP000195321"/>
    </source>
</evidence>
<organism evidence="2 3">
    <name type="scientific">Bacillus pseudomycoides</name>
    <dbReference type="NCBI Taxonomy" id="64104"/>
    <lineage>
        <taxon>Bacteria</taxon>
        <taxon>Bacillati</taxon>
        <taxon>Bacillota</taxon>
        <taxon>Bacilli</taxon>
        <taxon>Bacillales</taxon>
        <taxon>Bacillaceae</taxon>
        <taxon>Bacillus</taxon>
        <taxon>Bacillus cereus group</taxon>
    </lineage>
</organism>
<comment type="caution">
    <text evidence="2">The sequence shown here is derived from an EMBL/GenBank/DDBJ whole genome shotgun (WGS) entry which is preliminary data.</text>
</comment>
<feature type="compositionally biased region" description="Polar residues" evidence="1">
    <location>
        <begin position="28"/>
        <end position="37"/>
    </location>
</feature>
<name>A0A1Y3MJI6_9BACI</name>
<protein>
    <submittedName>
        <fullName evidence="2">Uncharacterized protein</fullName>
    </submittedName>
</protein>
<proteinExistence type="predicted"/>
<dbReference type="AlphaFoldDB" id="A0A1Y3MJI6"/>
<feature type="compositionally biased region" description="Basic residues" evidence="1">
    <location>
        <begin position="14"/>
        <end position="27"/>
    </location>
</feature>
<evidence type="ECO:0000256" key="1">
    <source>
        <dbReference type="SAM" id="MobiDB-lite"/>
    </source>
</evidence>
<accession>A0A1Y3MJI6</accession>
<gene>
    <name evidence="2" type="ORF">BW425_11695</name>
</gene>
<reference evidence="2 3" key="1">
    <citation type="submission" date="2017-02" db="EMBL/GenBank/DDBJ databases">
        <title>Bacillus pseudomycoides isolate FSL K6-0042.</title>
        <authorList>
            <person name="Kovac J."/>
        </authorList>
    </citation>
    <scope>NUCLEOTIDE SEQUENCE [LARGE SCALE GENOMIC DNA]</scope>
    <source>
        <strain evidence="2 3">FSL K6-0042</strain>
    </source>
</reference>
<dbReference type="Proteomes" id="UP000195321">
    <property type="component" value="Unassembled WGS sequence"/>
</dbReference>
<feature type="region of interest" description="Disordered" evidence="1">
    <location>
        <begin position="1"/>
        <end position="37"/>
    </location>
</feature>
<sequence>MQKKVSLYPAPTVGRKRRREEKKRLTNRKSPIGSTNLLQEEHLQKKVSLYYSLSQNTWQIGTKEE</sequence>